<dbReference type="AlphaFoldDB" id="A0A1I7XC16"/>
<dbReference type="WBParaSite" id="Hba_14903">
    <property type="protein sequence ID" value="Hba_14903"/>
    <property type="gene ID" value="Hba_14903"/>
</dbReference>
<reference evidence="2" key="1">
    <citation type="submission" date="2016-11" db="UniProtKB">
        <authorList>
            <consortium name="WormBaseParasite"/>
        </authorList>
    </citation>
    <scope>IDENTIFICATION</scope>
</reference>
<dbReference type="Proteomes" id="UP000095283">
    <property type="component" value="Unplaced"/>
</dbReference>
<name>A0A1I7XC16_HETBA</name>
<organism evidence="1 2">
    <name type="scientific">Heterorhabditis bacteriophora</name>
    <name type="common">Entomopathogenic nematode worm</name>
    <dbReference type="NCBI Taxonomy" id="37862"/>
    <lineage>
        <taxon>Eukaryota</taxon>
        <taxon>Metazoa</taxon>
        <taxon>Ecdysozoa</taxon>
        <taxon>Nematoda</taxon>
        <taxon>Chromadorea</taxon>
        <taxon>Rhabditida</taxon>
        <taxon>Rhabditina</taxon>
        <taxon>Rhabditomorpha</taxon>
        <taxon>Strongyloidea</taxon>
        <taxon>Heterorhabditidae</taxon>
        <taxon>Heterorhabditis</taxon>
    </lineage>
</organism>
<evidence type="ECO:0000313" key="1">
    <source>
        <dbReference type="Proteomes" id="UP000095283"/>
    </source>
</evidence>
<sequence length="191" mass="21021">MPALVEYEKRKLDMTRNYFAYLCIALCVAQAVADDPITVRAKRQQCRCVRNPLGGGLTCSCGKPSPSTGISLLNAEHQQQTELAQELTQAQSANAHSQAQQTLRKSPLTITSCMNFTAVDTFPMTTTCVMYVGVQATPCTCLPQYDQCASNVCCLKSKFRSHKNIDMSLRPVAIMNNEQSEPSTIDMLDLT</sequence>
<proteinExistence type="predicted"/>
<protein>
    <submittedName>
        <fullName evidence="2">CC domain-containing protein</fullName>
    </submittedName>
</protein>
<evidence type="ECO:0000313" key="2">
    <source>
        <dbReference type="WBParaSite" id="Hba_14903"/>
    </source>
</evidence>
<keyword evidence="1" id="KW-1185">Reference proteome</keyword>
<accession>A0A1I7XC16</accession>